<dbReference type="Gene3D" id="3.20.20.70">
    <property type="entry name" value="Aldolase class I"/>
    <property type="match status" value="1"/>
</dbReference>
<proteinExistence type="predicted"/>
<keyword evidence="3" id="KW-0408">Iron</keyword>
<accession>A0A3B0VN86</accession>
<evidence type="ECO:0000256" key="4">
    <source>
        <dbReference type="ARBA" id="ARBA00023014"/>
    </source>
</evidence>
<dbReference type="Pfam" id="PF04055">
    <property type="entry name" value="Radical_SAM"/>
    <property type="match status" value="1"/>
</dbReference>
<dbReference type="InterPro" id="IPR013785">
    <property type="entry name" value="Aldolase_TIM"/>
</dbReference>
<evidence type="ECO:0000256" key="3">
    <source>
        <dbReference type="ARBA" id="ARBA00023004"/>
    </source>
</evidence>
<dbReference type="PANTHER" id="PTHR43728">
    <property type="entry name" value="SLR0304 PROTEIN"/>
    <property type="match status" value="1"/>
</dbReference>
<dbReference type="SUPFAM" id="SSF102114">
    <property type="entry name" value="Radical SAM enzymes"/>
    <property type="match status" value="1"/>
</dbReference>
<reference evidence="7" key="1">
    <citation type="submission" date="2018-06" db="EMBL/GenBank/DDBJ databases">
        <authorList>
            <person name="Zhirakovskaya E."/>
        </authorList>
    </citation>
    <scope>NUCLEOTIDE SEQUENCE</scope>
</reference>
<dbReference type="Pfam" id="PF12345">
    <property type="entry name" value="DUF3641"/>
    <property type="match status" value="1"/>
</dbReference>
<dbReference type="InterPro" id="IPR007197">
    <property type="entry name" value="rSAM"/>
</dbReference>
<feature type="domain" description="Radical SAM core" evidence="5">
    <location>
        <begin position="27"/>
        <end position="164"/>
    </location>
</feature>
<keyword evidence="1" id="KW-0949">S-adenosyl-L-methionine</keyword>
<dbReference type="EMBL" id="UOEY01000104">
    <property type="protein sequence ID" value="VAW40552.1"/>
    <property type="molecule type" value="Genomic_DNA"/>
</dbReference>
<gene>
    <name evidence="7" type="ORF">MNBD_DELTA04-1459</name>
</gene>
<dbReference type="PANTHER" id="PTHR43728:SF1">
    <property type="entry name" value="FE-S OXIDOREDUCTASE"/>
    <property type="match status" value="1"/>
</dbReference>
<name>A0A3B0VN86_9ZZZZ</name>
<feature type="domain" description="Arsenosugar biosynthesis radical SAM protein ArsS-like C-terminal" evidence="6">
    <location>
        <begin position="183"/>
        <end position="310"/>
    </location>
</feature>
<dbReference type="GO" id="GO:0046872">
    <property type="term" value="F:metal ion binding"/>
    <property type="evidence" value="ECO:0007669"/>
    <property type="project" value="UniProtKB-KW"/>
</dbReference>
<dbReference type="InterPro" id="IPR058240">
    <property type="entry name" value="rSAM_sf"/>
</dbReference>
<dbReference type="NCBIfam" id="TIGR04167">
    <property type="entry name" value="rSAM_SeCys"/>
    <property type="match status" value="1"/>
</dbReference>
<sequence>MAENVFQAALAAGNLQLNRDHPTTLQINVGRLCNLTCKHCHVDAGPGRQEVMGRETMAAVIEFARSNFFPTIDITGGAPEMVPGIAGFIERLAPLTQRLMMRSNLVVLLERGQNDLLELCRRLRVVIVASLPSTNRTQADSQRGQGVWEQSISMLKKLNGLGYGQKGTGLELYLVANPAGAFLPVDQCTAERKFKSDLARKWGIEFTGLFTFANVPLGRFRTWLEQSGNLDAYTDKLVNSFNPATVAGLMCRKLISVSWEGLLYDCDFNLAAGVPYTGKPVHVADAGVIAPGTPIMTGIYCFACTAGAGFT</sequence>
<dbReference type="InterPro" id="IPR026351">
    <property type="entry name" value="rSAM_ArsS-like"/>
</dbReference>
<evidence type="ECO:0000256" key="1">
    <source>
        <dbReference type="ARBA" id="ARBA00022691"/>
    </source>
</evidence>
<keyword evidence="2" id="KW-0479">Metal-binding</keyword>
<dbReference type="GO" id="GO:0003824">
    <property type="term" value="F:catalytic activity"/>
    <property type="evidence" value="ECO:0007669"/>
    <property type="project" value="InterPro"/>
</dbReference>
<evidence type="ECO:0000313" key="7">
    <source>
        <dbReference type="EMBL" id="VAW40552.1"/>
    </source>
</evidence>
<dbReference type="SFLD" id="SFLDS00029">
    <property type="entry name" value="Radical_SAM"/>
    <property type="match status" value="1"/>
</dbReference>
<dbReference type="InterPro" id="IPR024521">
    <property type="entry name" value="ArsS-like_C"/>
</dbReference>
<protein>
    <submittedName>
        <fullName evidence="7">Uncharacterized protein</fullName>
    </submittedName>
</protein>
<dbReference type="AlphaFoldDB" id="A0A3B0VN86"/>
<organism evidence="7">
    <name type="scientific">hydrothermal vent metagenome</name>
    <dbReference type="NCBI Taxonomy" id="652676"/>
    <lineage>
        <taxon>unclassified sequences</taxon>
        <taxon>metagenomes</taxon>
        <taxon>ecological metagenomes</taxon>
    </lineage>
</organism>
<evidence type="ECO:0000259" key="6">
    <source>
        <dbReference type="Pfam" id="PF12345"/>
    </source>
</evidence>
<evidence type="ECO:0000259" key="5">
    <source>
        <dbReference type="Pfam" id="PF04055"/>
    </source>
</evidence>
<evidence type="ECO:0000256" key="2">
    <source>
        <dbReference type="ARBA" id="ARBA00022723"/>
    </source>
</evidence>
<dbReference type="GO" id="GO:0051536">
    <property type="term" value="F:iron-sulfur cluster binding"/>
    <property type="evidence" value="ECO:0007669"/>
    <property type="project" value="UniProtKB-KW"/>
</dbReference>
<dbReference type="CDD" id="cd01335">
    <property type="entry name" value="Radical_SAM"/>
    <property type="match status" value="1"/>
</dbReference>
<keyword evidence="4" id="KW-0411">Iron-sulfur</keyword>